<dbReference type="eggNOG" id="ENOG5031795">
    <property type="taxonomic scope" value="Bacteria"/>
</dbReference>
<dbReference type="Proteomes" id="UP000597138">
    <property type="component" value="Unassembled WGS sequence"/>
</dbReference>
<gene>
    <name evidence="2" type="ORF">BG57_32845</name>
    <name evidence="1" type="ORF">GCM10010985_49860</name>
</gene>
<dbReference type="EMBL" id="JFHE01000009">
    <property type="protein sequence ID" value="KDR35124.1"/>
    <property type="molecule type" value="Genomic_DNA"/>
</dbReference>
<proteinExistence type="predicted"/>
<reference evidence="4" key="3">
    <citation type="journal article" date="2019" name="Int. J. Syst. Evol. Microbiol.">
        <title>The Global Catalogue of Microorganisms (GCM) 10K type strain sequencing project: providing services to taxonomists for standard genome sequencing and annotation.</title>
        <authorList>
            <consortium name="The Broad Institute Genomics Platform"/>
            <consortium name="The Broad Institute Genome Sequencing Center for Infectious Disease"/>
            <person name="Wu L."/>
            <person name="Ma J."/>
        </authorList>
    </citation>
    <scope>NUCLEOTIDE SEQUENCE [LARGE SCALE GENOMIC DNA]</scope>
    <source>
        <strain evidence="4">CGMCC 1.11013</strain>
    </source>
</reference>
<reference evidence="1" key="4">
    <citation type="submission" date="2024-05" db="EMBL/GenBank/DDBJ databases">
        <authorList>
            <person name="Sun Q."/>
            <person name="Zhou Y."/>
        </authorList>
    </citation>
    <scope>NUCLEOTIDE SEQUENCE</scope>
    <source>
        <strain evidence="1">CGMCC 1.11013</strain>
    </source>
</reference>
<keyword evidence="4" id="KW-1185">Reference proteome</keyword>
<accession>A0A069P5F5</accession>
<comment type="caution">
    <text evidence="2">The sequence shown here is derived from an EMBL/GenBank/DDBJ whole genome shotgun (WGS) entry which is preliminary data.</text>
</comment>
<dbReference type="EMBL" id="BMEG01000010">
    <property type="protein sequence ID" value="GGD89280.1"/>
    <property type="molecule type" value="Genomic_DNA"/>
</dbReference>
<evidence type="ECO:0000313" key="1">
    <source>
        <dbReference type="EMBL" id="GGD89280.1"/>
    </source>
</evidence>
<dbReference type="Proteomes" id="UP000027439">
    <property type="component" value="Unassembled WGS sequence"/>
</dbReference>
<name>A0A069P5F5_9BURK</name>
<dbReference type="OrthoDB" id="9132596at2"/>
<dbReference type="AlphaFoldDB" id="A0A069P5F5"/>
<sequence length="76" mass="7914">MISYHNGAAIQASAVRMGNLFIARASILEEDGEATSLGDLGVFANKKGACRFAVRCAAAFIDGDVMPLPPCRIATA</sequence>
<reference evidence="1" key="1">
    <citation type="journal article" date="2014" name="Int. J. Syst. Evol. Microbiol.">
        <title>Complete genome of a new Firmicutes species belonging to the dominant human colonic microbiota ('Ruminococcus bicirculans') reveals two chromosomes and a selective capacity to utilize plant glucans.</title>
        <authorList>
            <consortium name="NISC Comparative Sequencing Program"/>
            <person name="Wegmann U."/>
            <person name="Louis P."/>
            <person name="Goesmann A."/>
            <person name="Henrissat B."/>
            <person name="Duncan S.H."/>
            <person name="Flint H.J."/>
        </authorList>
    </citation>
    <scope>NUCLEOTIDE SEQUENCE</scope>
    <source>
        <strain evidence="1">CGMCC 1.11013</strain>
    </source>
</reference>
<evidence type="ECO:0000313" key="4">
    <source>
        <dbReference type="Proteomes" id="UP000597138"/>
    </source>
</evidence>
<reference evidence="2 3" key="2">
    <citation type="submission" date="2014-03" db="EMBL/GenBank/DDBJ databases">
        <title>Draft Genome Sequences of Four Burkholderia Strains.</title>
        <authorList>
            <person name="Liu X.Y."/>
            <person name="Li C.X."/>
            <person name="Xu J.H."/>
        </authorList>
    </citation>
    <scope>NUCLEOTIDE SEQUENCE [LARGE SCALE GENOMIC DNA]</scope>
    <source>
        <strain evidence="2 3">R27</strain>
    </source>
</reference>
<protein>
    <submittedName>
        <fullName evidence="2">Uncharacterized protein</fullName>
    </submittedName>
</protein>
<evidence type="ECO:0000313" key="2">
    <source>
        <dbReference type="EMBL" id="KDR35124.1"/>
    </source>
</evidence>
<evidence type="ECO:0000313" key="3">
    <source>
        <dbReference type="Proteomes" id="UP000027439"/>
    </source>
</evidence>
<organism evidence="2 3">
    <name type="scientific">Caballeronia grimmiae</name>
    <dbReference type="NCBI Taxonomy" id="1071679"/>
    <lineage>
        <taxon>Bacteria</taxon>
        <taxon>Pseudomonadati</taxon>
        <taxon>Pseudomonadota</taxon>
        <taxon>Betaproteobacteria</taxon>
        <taxon>Burkholderiales</taxon>
        <taxon>Burkholderiaceae</taxon>
        <taxon>Caballeronia</taxon>
    </lineage>
</organism>